<keyword evidence="4 6" id="KW-1133">Transmembrane helix</keyword>
<dbReference type="Gene3D" id="3.40.50.1000">
    <property type="entry name" value="HAD superfamily/HAD-like"/>
    <property type="match status" value="1"/>
</dbReference>
<accession>A0ABX1G3U9</accession>
<dbReference type="PANTHER" id="PTHR48085:SF5">
    <property type="entry name" value="CADMIUM_ZINC-TRANSPORTING ATPASE HMA4-RELATED"/>
    <property type="match status" value="1"/>
</dbReference>
<name>A0ABX1G3U9_9MICC</name>
<dbReference type="PRINTS" id="PR00119">
    <property type="entry name" value="CATATPASE"/>
</dbReference>
<keyword evidence="6" id="KW-1003">Cell membrane</keyword>
<dbReference type="PROSITE" id="PS00154">
    <property type="entry name" value="ATPASE_E1_E2"/>
    <property type="match status" value="1"/>
</dbReference>
<dbReference type="InterPro" id="IPR051014">
    <property type="entry name" value="Cation_Transport_ATPase_IB"/>
</dbReference>
<keyword evidence="3 6" id="KW-0812">Transmembrane</keyword>
<dbReference type="InterPro" id="IPR018303">
    <property type="entry name" value="ATPase_P-typ_P_site"/>
</dbReference>
<keyword evidence="9" id="KW-1185">Reference proteome</keyword>
<comment type="similarity">
    <text evidence="2 6">Belongs to the cation transport ATPase (P-type) (TC 3.A.3) family. Type IB subfamily.</text>
</comment>
<dbReference type="InterPro" id="IPR027256">
    <property type="entry name" value="P-typ_ATPase_IB"/>
</dbReference>
<evidence type="ECO:0000256" key="3">
    <source>
        <dbReference type="ARBA" id="ARBA00022692"/>
    </source>
</evidence>
<dbReference type="NCBIfam" id="TIGR01494">
    <property type="entry name" value="ATPase_P-type"/>
    <property type="match status" value="1"/>
</dbReference>
<evidence type="ECO:0000313" key="9">
    <source>
        <dbReference type="Proteomes" id="UP000746595"/>
    </source>
</evidence>
<dbReference type="EMBL" id="JAAWVT010000003">
    <property type="protein sequence ID" value="NKG20922.1"/>
    <property type="molecule type" value="Genomic_DNA"/>
</dbReference>
<evidence type="ECO:0000256" key="5">
    <source>
        <dbReference type="ARBA" id="ARBA00023136"/>
    </source>
</evidence>
<dbReference type="SUPFAM" id="SSF56784">
    <property type="entry name" value="HAD-like"/>
    <property type="match status" value="1"/>
</dbReference>
<feature type="transmembrane region" description="Helical" evidence="6">
    <location>
        <begin position="255"/>
        <end position="276"/>
    </location>
</feature>
<reference evidence="8 9" key="1">
    <citation type="submission" date="2020-04" db="EMBL/GenBank/DDBJ databases">
        <title>Paeniglutamicibacter sp. ANT13_2, a novel actinomycete isolated from sediment in Antarctica.</title>
        <authorList>
            <person name="Sakdapetsiri C."/>
            <person name="Pinyakong O."/>
        </authorList>
    </citation>
    <scope>NUCLEOTIDE SEQUENCE [LARGE SCALE GENOMIC DNA]</scope>
    <source>
        <strain evidence="8 9">ANT13_2</strain>
    </source>
</reference>
<evidence type="ECO:0000256" key="2">
    <source>
        <dbReference type="ARBA" id="ARBA00006024"/>
    </source>
</evidence>
<dbReference type="Gene3D" id="3.40.1110.10">
    <property type="entry name" value="Calcium-transporting ATPase, cytoplasmic domain N"/>
    <property type="match status" value="1"/>
</dbReference>
<organism evidence="8 9">
    <name type="scientific">Paeniglutamicibacter terrestris</name>
    <dbReference type="NCBI Taxonomy" id="2723403"/>
    <lineage>
        <taxon>Bacteria</taxon>
        <taxon>Bacillati</taxon>
        <taxon>Actinomycetota</taxon>
        <taxon>Actinomycetes</taxon>
        <taxon>Micrococcales</taxon>
        <taxon>Micrococcaceae</taxon>
        <taxon>Paeniglutamicibacter</taxon>
    </lineage>
</organism>
<dbReference type="SUPFAM" id="SSF81653">
    <property type="entry name" value="Calcium ATPase, transduction domain A"/>
    <property type="match status" value="1"/>
</dbReference>
<dbReference type="InterPro" id="IPR008250">
    <property type="entry name" value="ATPase_P-typ_transduc_dom_A_sf"/>
</dbReference>
<dbReference type="Pfam" id="PF00122">
    <property type="entry name" value="E1-E2_ATPase"/>
    <property type="match status" value="1"/>
</dbReference>
<sequence length="619" mass="63455">MKAIRKYPMITVTLLIGGLVLLLSILGLETVAQWIASAFAVAAGLQRGTGMVREMIHGRWGVDVLAVTAIASTIAVGEYVAALIVVLMLYGGSALETHASGRAKAELHALLARTPQIAHREVNGGLLENVAVTEVVAGDLLVLRPAEVVPVDGLLLSARGSFDESVITGESLPVDMIKGDVILSGSVNGVSAVRMRATASVTNSQYSRIVSLVGNAAASRAPVVRLADRYAVPFTFLALALGGGAWLLSGEASRFAEVMVVATPCPLLIAAPVAFLGGMSRAARNGIIVKSGGTLEQLARIRTAVFDKTGTLTQGRPTLAEVRTAGGPAPVASELEVLGSAASAELHSSHVLAASVVASAQDRGVELSVPSDAVEHATDGVAALVDGCRVVVGKRLFVEASVGPIKEEPLTGGQLAVYVGFDNVYAGALIMSDPLRSNAVKTLDRLTALGIQRTVMVTGDAQTTAEHIAGLAGIAEVLAGCRPEDKVRIVRDLTPGRVMMVGDGVNDAPVLAAADVGVAMGARGSTAASESADVVIMVDDLSKVADAARIGKDTIRIAVQSIWIGLALSVMLMGLAAVGYVPAIAGALSQELVDLATILNALRALKPGERSSGVRGASQ</sequence>
<comment type="subcellular location">
    <subcellularLocation>
        <location evidence="1">Cell membrane</location>
        <topology evidence="1">Multi-pass membrane protein</topology>
    </subcellularLocation>
</comment>
<dbReference type="NCBIfam" id="TIGR01525">
    <property type="entry name" value="ATPase-IB_hvy"/>
    <property type="match status" value="1"/>
</dbReference>
<gene>
    <name evidence="8" type="primary">cadA</name>
    <name evidence="8" type="ORF">HED64_09415</name>
</gene>
<dbReference type="PANTHER" id="PTHR48085">
    <property type="entry name" value="CADMIUM/ZINC-TRANSPORTING ATPASE HMA2-RELATED"/>
    <property type="match status" value="1"/>
</dbReference>
<feature type="transmembrane region" description="Helical" evidence="6">
    <location>
        <begin position="64"/>
        <end position="90"/>
    </location>
</feature>
<feature type="transmembrane region" description="Helical" evidence="6">
    <location>
        <begin position="230"/>
        <end position="249"/>
    </location>
</feature>
<evidence type="ECO:0000256" key="1">
    <source>
        <dbReference type="ARBA" id="ARBA00004651"/>
    </source>
</evidence>
<evidence type="ECO:0000256" key="6">
    <source>
        <dbReference type="RuleBase" id="RU362081"/>
    </source>
</evidence>
<comment type="caution">
    <text evidence="8">The sequence shown here is derived from an EMBL/GenBank/DDBJ whole genome shotgun (WGS) entry which is preliminary data.</text>
</comment>
<evidence type="ECO:0000256" key="4">
    <source>
        <dbReference type="ARBA" id="ARBA00022989"/>
    </source>
</evidence>
<dbReference type="RefSeq" id="WP_168151748.1">
    <property type="nucleotide sequence ID" value="NZ_JAAWVT010000003.1"/>
</dbReference>
<keyword evidence="5 6" id="KW-0472">Membrane</keyword>
<dbReference type="InterPro" id="IPR059000">
    <property type="entry name" value="ATPase_P-type_domA"/>
</dbReference>
<dbReference type="Proteomes" id="UP000746595">
    <property type="component" value="Unassembled WGS sequence"/>
</dbReference>
<dbReference type="InterPro" id="IPR023298">
    <property type="entry name" value="ATPase_P-typ_TM_dom_sf"/>
</dbReference>
<evidence type="ECO:0000259" key="7">
    <source>
        <dbReference type="Pfam" id="PF00122"/>
    </source>
</evidence>
<dbReference type="Pfam" id="PF00702">
    <property type="entry name" value="Hydrolase"/>
    <property type="match status" value="1"/>
</dbReference>
<protein>
    <submittedName>
        <fullName evidence="8">Cadmium-translocating P-type ATPase</fullName>
    </submittedName>
</protein>
<feature type="transmembrane region" description="Helical" evidence="6">
    <location>
        <begin position="562"/>
        <end position="585"/>
    </location>
</feature>
<proteinExistence type="inferred from homology"/>
<dbReference type="InterPro" id="IPR001757">
    <property type="entry name" value="P_typ_ATPase"/>
</dbReference>
<evidence type="ECO:0000313" key="8">
    <source>
        <dbReference type="EMBL" id="NKG20922.1"/>
    </source>
</evidence>
<feature type="domain" description="P-type ATPase A" evidence="7">
    <location>
        <begin position="115"/>
        <end position="213"/>
    </location>
</feature>
<dbReference type="InterPro" id="IPR023214">
    <property type="entry name" value="HAD_sf"/>
</dbReference>
<keyword evidence="6" id="KW-0067">ATP-binding</keyword>
<dbReference type="InterPro" id="IPR023299">
    <property type="entry name" value="ATPase_P-typ_cyto_dom_N"/>
</dbReference>
<keyword evidence="6" id="KW-0547">Nucleotide-binding</keyword>
<dbReference type="SUPFAM" id="SSF81665">
    <property type="entry name" value="Calcium ATPase, transmembrane domain M"/>
    <property type="match status" value="1"/>
</dbReference>
<dbReference type="Gene3D" id="2.70.150.10">
    <property type="entry name" value="Calcium-transporting ATPase, cytoplasmic transduction domain A"/>
    <property type="match status" value="1"/>
</dbReference>
<keyword evidence="6" id="KW-0479">Metal-binding</keyword>
<dbReference type="InterPro" id="IPR036412">
    <property type="entry name" value="HAD-like_sf"/>
</dbReference>
<dbReference type="NCBIfam" id="TIGR01512">
    <property type="entry name" value="ATPase-IB2_Cd"/>
    <property type="match status" value="1"/>
</dbReference>